<sequence>LVVGATENRVVVARSPDVARCGSWIGYSAPQRVLWRDRDPQTGKSHHA</sequence>
<reference evidence="1" key="1">
    <citation type="journal article" date="2015" name="Nature">
        <title>Complex archaea that bridge the gap between prokaryotes and eukaryotes.</title>
        <authorList>
            <person name="Spang A."/>
            <person name="Saw J.H."/>
            <person name="Jorgensen S.L."/>
            <person name="Zaremba-Niedzwiedzka K."/>
            <person name="Martijn J."/>
            <person name="Lind A.E."/>
            <person name="van Eijk R."/>
            <person name="Schleper C."/>
            <person name="Guy L."/>
            <person name="Ettema T.J."/>
        </authorList>
    </citation>
    <scope>NUCLEOTIDE SEQUENCE</scope>
</reference>
<comment type="caution">
    <text evidence="1">The sequence shown here is derived from an EMBL/GenBank/DDBJ whole genome shotgun (WGS) entry which is preliminary data.</text>
</comment>
<dbReference type="AlphaFoldDB" id="A0A0F8XL61"/>
<dbReference type="EMBL" id="LAZR01058463">
    <property type="protein sequence ID" value="KKK69837.1"/>
    <property type="molecule type" value="Genomic_DNA"/>
</dbReference>
<proteinExistence type="predicted"/>
<accession>A0A0F8XL61</accession>
<evidence type="ECO:0000313" key="1">
    <source>
        <dbReference type="EMBL" id="KKK69837.1"/>
    </source>
</evidence>
<gene>
    <name evidence="1" type="ORF">LCGC14_2930010</name>
</gene>
<name>A0A0F8XL61_9ZZZZ</name>
<protein>
    <submittedName>
        <fullName evidence="1">Uncharacterized protein</fullName>
    </submittedName>
</protein>
<feature type="non-terminal residue" evidence="1">
    <location>
        <position position="1"/>
    </location>
</feature>
<organism evidence="1">
    <name type="scientific">marine sediment metagenome</name>
    <dbReference type="NCBI Taxonomy" id="412755"/>
    <lineage>
        <taxon>unclassified sequences</taxon>
        <taxon>metagenomes</taxon>
        <taxon>ecological metagenomes</taxon>
    </lineage>
</organism>